<gene>
    <name evidence="4" type="ORF">MOO47_06990</name>
</gene>
<dbReference type="Pfam" id="PF04203">
    <property type="entry name" value="Sortase"/>
    <property type="match status" value="1"/>
</dbReference>
<organism evidence="4 5">
    <name type="scientific">Bombilactobacillus thymidiniphilus</name>
    <dbReference type="NCBI Taxonomy" id="2923363"/>
    <lineage>
        <taxon>Bacteria</taxon>
        <taxon>Bacillati</taxon>
        <taxon>Bacillota</taxon>
        <taxon>Bacilli</taxon>
        <taxon>Lactobacillales</taxon>
        <taxon>Lactobacillaceae</taxon>
        <taxon>Bombilactobacillus</taxon>
    </lineage>
</organism>
<dbReference type="NCBIfam" id="TIGR01076">
    <property type="entry name" value="sortase_fam"/>
    <property type="match status" value="1"/>
</dbReference>
<keyword evidence="5" id="KW-1185">Reference proteome</keyword>
<evidence type="ECO:0000256" key="3">
    <source>
        <dbReference type="ARBA" id="ARBA00022807"/>
    </source>
</evidence>
<evidence type="ECO:0000256" key="2">
    <source>
        <dbReference type="ARBA" id="ARBA00022801"/>
    </source>
</evidence>
<dbReference type="InterPro" id="IPR005754">
    <property type="entry name" value="Sortase"/>
</dbReference>
<accession>A0ABY4PDB3</accession>
<evidence type="ECO:0000313" key="5">
    <source>
        <dbReference type="Proteomes" id="UP000831947"/>
    </source>
</evidence>
<keyword evidence="2" id="KW-0378">Hydrolase</keyword>
<dbReference type="SUPFAM" id="SSF63817">
    <property type="entry name" value="Sortase"/>
    <property type="match status" value="1"/>
</dbReference>
<dbReference type="Proteomes" id="UP000831947">
    <property type="component" value="Chromosome"/>
</dbReference>
<dbReference type="Gene3D" id="2.40.260.10">
    <property type="entry name" value="Sortase"/>
    <property type="match status" value="1"/>
</dbReference>
<dbReference type="InterPro" id="IPR042007">
    <property type="entry name" value="Sortase_A"/>
</dbReference>
<dbReference type="CDD" id="cd06165">
    <property type="entry name" value="Sortase_A"/>
    <property type="match status" value="1"/>
</dbReference>
<dbReference type="RefSeq" id="WP_249512738.1">
    <property type="nucleotide sequence ID" value="NZ_CP093365.1"/>
</dbReference>
<sequence>MKRFWKWFGTILVVLVALILIFNAQIKGLMVKELAQEQLTSVTRKQIKQNELRDGSFNYSKVKPITAKQVVRANLKHNAAVLGKIAIPAVNLKLPIVKGMDDTALSTGAGTMKPDEKMGHGNYALAGHYMTQKGALFSPLEDTKIGDLVYITDLKNVYIYKITLKQIISPHATWMINDQKGSKLLSLVTCADGGANRWIVQGDLVQTQVANRATLSTFS</sequence>
<dbReference type="InterPro" id="IPR023365">
    <property type="entry name" value="Sortase_dom-sf"/>
</dbReference>
<keyword evidence="3" id="KW-0788">Thiol protease</keyword>
<protein>
    <submittedName>
        <fullName evidence="4">Class A sortase</fullName>
    </submittedName>
</protein>
<evidence type="ECO:0000256" key="1">
    <source>
        <dbReference type="ARBA" id="ARBA00022670"/>
    </source>
</evidence>
<evidence type="ECO:0000313" key="4">
    <source>
        <dbReference type="EMBL" id="UQS83512.1"/>
    </source>
</evidence>
<keyword evidence="1" id="KW-0645">Protease</keyword>
<reference evidence="4 5" key="1">
    <citation type="journal article" date="2022" name="Int. J. Syst. Evol. Microbiol.">
        <title>Apilactobacillus apisilvae sp. nov., Nicolia spurrieriana gen. nov. sp. nov., Bombilactobacillus folatiphilus sp. nov. and Bombilactobacillus thymidiniphilus sp. nov., four new lactic acid bacterial isolates from stingless bees Tetragonula carbonaria and Austroplebeia australis.</title>
        <authorList>
            <person name="Oliphant S.A."/>
            <person name="Watson-Haigh N.S."/>
            <person name="Sumby K.M."/>
            <person name="Gardner J."/>
            <person name="Groom S."/>
            <person name="Jiranek V."/>
        </authorList>
    </citation>
    <scope>NUCLEOTIDE SEQUENCE [LARGE SCALE GENOMIC DNA]</scope>
    <source>
        <strain evidence="4 5">SG4_A1</strain>
    </source>
</reference>
<name>A0ABY4PDB3_9LACO</name>
<proteinExistence type="predicted"/>
<dbReference type="EMBL" id="CP093365">
    <property type="protein sequence ID" value="UQS83512.1"/>
    <property type="molecule type" value="Genomic_DNA"/>
</dbReference>